<evidence type="ECO:0000256" key="4">
    <source>
        <dbReference type="PROSITE-ProRule" id="PRU00510"/>
    </source>
</evidence>
<evidence type="ECO:0000259" key="6">
    <source>
        <dbReference type="Pfam" id="PF01258"/>
    </source>
</evidence>
<evidence type="ECO:0000256" key="1">
    <source>
        <dbReference type="ARBA" id="ARBA00022723"/>
    </source>
</evidence>
<feature type="zinc finger region" description="dksA C4-type" evidence="4">
    <location>
        <begin position="94"/>
        <end position="118"/>
    </location>
</feature>
<keyword evidence="1" id="KW-0479">Metal-binding</keyword>
<reference evidence="7 8" key="1">
    <citation type="submission" date="2021-01" db="EMBL/GenBank/DDBJ databases">
        <title>Genomic Encyclopedia of Type Strains, Phase IV (KMG-IV): sequencing the most valuable type-strain genomes for metagenomic binning, comparative biology and taxonomic classification.</title>
        <authorList>
            <person name="Goeker M."/>
        </authorList>
    </citation>
    <scope>NUCLEOTIDE SEQUENCE [LARGE SCALE GENOMIC DNA]</scope>
    <source>
        <strain evidence="7 8">DSM 104297</strain>
    </source>
</reference>
<dbReference type="PROSITE" id="PS51128">
    <property type="entry name" value="ZF_DKSA_2"/>
    <property type="match status" value="1"/>
</dbReference>
<evidence type="ECO:0000313" key="7">
    <source>
        <dbReference type="EMBL" id="MBM7704807.1"/>
    </source>
</evidence>
<organism evidence="7 8">
    <name type="scientific">Priestia iocasae</name>
    <dbReference type="NCBI Taxonomy" id="2291674"/>
    <lineage>
        <taxon>Bacteria</taxon>
        <taxon>Bacillati</taxon>
        <taxon>Bacillota</taxon>
        <taxon>Bacilli</taxon>
        <taxon>Bacillales</taxon>
        <taxon>Bacillaceae</taxon>
        <taxon>Priestia</taxon>
    </lineage>
</organism>
<dbReference type="EMBL" id="JAFBFC010000009">
    <property type="protein sequence ID" value="MBM7704807.1"/>
    <property type="molecule type" value="Genomic_DNA"/>
</dbReference>
<protein>
    <submittedName>
        <fullName evidence="7">YteA family regulatory protein</fullName>
    </submittedName>
</protein>
<keyword evidence="2" id="KW-0863">Zinc-finger</keyword>
<name>A0ABS2QZG0_9BACI</name>
<evidence type="ECO:0000256" key="5">
    <source>
        <dbReference type="SAM" id="MobiDB-lite"/>
    </source>
</evidence>
<feature type="domain" description="Zinc finger DksA/TraR C4-type" evidence="6">
    <location>
        <begin position="90"/>
        <end position="117"/>
    </location>
</feature>
<dbReference type="Pfam" id="PF01258">
    <property type="entry name" value="zf-dskA_traR"/>
    <property type="match status" value="1"/>
</dbReference>
<keyword evidence="3" id="KW-0862">Zinc</keyword>
<dbReference type="SUPFAM" id="SSF109635">
    <property type="entry name" value="DnaK suppressor protein DksA, alpha-hairpin domain"/>
    <property type="match status" value="1"/>
</dbReference>
<proteinExistence type="predicted"/>
<dbReference type="NCBIfam" id="TIGR02890">
    <property type="entry name" value="bacill_yteA"/>
    <property type="match status" value="1"/>
</dbReference>
<dbReference type="InterPro" id="IPR000962">
    <property type="entry name" value="Znf_DskA_TraR"/>
</dbReference>
<feature type="region of interest" description="Disordered" evidence="5">
    <location>
        <begin position="27"/>
        <end position="54"/>
    </location>
</feature>
<evidence type="ECO:0000256" key="3">
    <source>
        <dbReference type="ARBA" id="ARBA00022833"/>
    </source>
</evidence>
<dbReference type="InterPro" id="IPR014240">
    <property type="entry name" value="YteA"/>
</dbReference>
<gene>
    <name evidence="7" type="ORF">JOC83_003666</name>
</gene>
<dbReference type="PANTHER" id="PTHR33823:SF4">
    <property type="entry name" value="GENERAL STRESS PROTEIN 16O"/>
    <property type="match status" value="1"/>
</dbReference>
<sequence>MLQSAQIHELKTELMNRKQAIEDHFEQNDSFGLTRSDAHDSTGELSSYDNHPADTATETYEREKDYALNEHMQEELTEINEALQAMAANKYGVCKVCGQDISFERLQAVPTTQYCKEHSPSQHTSTDRPIEEAVLNHPFGQYEYDEKYAEPYDSEDTWQDVARYGTSDSPSDFVEDTEYYSETYVEADERLGYVEDYENFAANDLYGHPLPIYPTKKHDMYEKALDEEGTMSVFGDLHGYEKDPYVED</sequence>
<evidence type="ECO:0000313" key="8">
    <source>
        <dbReference type="Proteomes" id="UP000809829"/>
    </source>
</evidence>
<evidence type="ECO:0000256" key="2">
    <source>
        <dbReference type="ARBA" id="ARBA00022771"/>
    </source>
</evidence>
<keyword evidence="8" id="KW-1185">Reference proteome</keyword>
<dbReference type="Gene3D" id="1.20.120.910">
    <property type="entry name" value="DksA, coiled-coil domain"/>
    <property type="match status" value="1"/>
</dbReference>
<dbReference type="RefSeq" id="WP_378912280.1">
    <property type="nucleotide sequence ID" value="NZ_JAFBFC010000009.1"/>
</dbReference>
<dbReference type="PANTHER" id="PTHR33823">
    <property type="entry name" value="RNA POLYMERASE-BINDING TRANSCRIPTION FACTOR DKSA-RELATED"/>
    <property type="match status" value="1"/>
</dbReference>
<dbReference type="Proteomes" id="UP000809829">
    <property type="component" value="Unassembled WGS sequence"/>
</dbReference>
<dbReference type="SUPFAM" id="SSF57716">
    <property type="entry name" value="Glucocorticoid receptor-like (DNA-binding domain)"/>
    <property type="match status" value="1"/>
</dbReference>
<comment type="caution">
    <text evidence="7">The sequence shown here is derived from an EMBL/GenBank/DDBJ whole genome shotgun (WGS) entry which is preliminary data.</text>
</comment>
<dbReference type="InterPro" id="IPR037187">
    <property type="entry name" value="DnaK_N"/>
</dbReference>
<accession>A0ABS2QZG0</accession>